<keyword evidence="1" id="KW-0732">Signal</keyword>
<organism evidence="2 3">
    <name type="scientific">Polarella glacialis</name>
    <name type="common">Dinoflagellate</name>
    <dbReference type="NCBI Taxonomy" id="89957"/>
    <lineage>
        <taxon>Eukaryota</taxon>
        <taxon>Sar</taxon>
        <taxon>Alveolata</taxon>
        <taxon>Dinophyceae</taxon>
        <taxon>Suessiales</taxon>
        <taxon>Suessiaceae</taxon>
        <taxon>Polarella</taxon>
    </lineage>
</organism>
<protein>
    <submittedName>
        <fullName evidence="2">Uncharacterized protein</fullName>
    </submittedName>
</protein>
<accession>A0A813HCE4</accession>
<sequence length="214" mass="23835">MPALQAFFPHWFGTTIVLMCFSAAARSSNLCPHTPDVQPERKSSSRSHSSLSYCSKRTLDNHFSTPNRICSYDCFHPLRDCDLPFTSRKVVLEVVFHVPPPDLNMAVCASRLLCSSLRWQKLQRVIRFRQAARSESRPGRALRLPCSILLPPSLCSLPVISRDVPERAHLQSNSTSTGTPLISFGIIGSGRKGHQVAQLASYDLNRMEVTAVDV</sequence>
<name>A0A813HCE4_POLGL</name>
<feature type="signal peptide" evidence="1">
    <location>
        <begin position="1"/>
        <end position="27"/>
    </location>
</feature>
<feature type="chain" id="PRO_5032857468" evidence="1">
    <location>
        <begin position="28"/>
        <end position="214"/>
    </location>
</feature>
<dbReference type="AlphaFoldDB" id="A0A813HCE4"/>
<dbReference type="EMBL" id="CAJNNV010031259">
    <property type="protein sequence ID" value="CAE8635206.1"/>
    <property type="molecule type" value="Genomic_DNA"/>
</dbReference>
<gene>
    <name evidence="2" type="ORF">PGLA1383_LOCUS50806</name>
</gene>
<proteinExistence type="predicted"/>
<reference evidence="2" key="1">
    <citation type="submission" date="2021-02" db="EMBL/GenBank/DDBJ databases">
        <authorList>
            <person name="Dougan E. K."/>
            <person name="Rhodes N."/>
            <person name="Thang M."/>
            <person name="Chan C."/>
        </authorList>
    </citation>
    <scope>NUCLEOTIDE SEQUENCE</scope>
</reference>
<dbReference type="Proteomes" id="UP000654075">
    <property type="component" value="Unassembled WGS sequence"/>
</dbReference>
<keyword evidence="3" id="KW-1185">Reference proteome</keyword>
<comment type="caution">
    <text evidence="2">The sequence shown here is derived from an EMBL/GenBank/DDBJ whole genome shotgun (WGS) entry which is preliminary data.</text>
</comment>
<evidence type="ECO:0000313" key="3">
    <source>
        <dbReference type="Proteomes" id="UP000654075"/>
    </source>
</evidence>
<evidence type="ECO:0000313" key="2">
    <source>
        <dbReference type="EMBL" id="CAE8635206.1"/>
    </source>
</evidence>
<evidence type="ECO:0000256" key="1">
    <source>
        <dbReference type="SAM" id="SignalP"/>
    </source>
</evidence>